<dbReference type="PANTHER" id="PTHR23349">
    <property type="entry name" value="BASIC HELIX-LOOP-HELIX TRANSCRIPTION FACTOR, TWIST"/>
    <property type="match status" value="1"/>
</dbReference>
<feature type="compositionally biased region" description="Low complexity" evidence="6">
    <location>
        <begin position="121"/>
        <end position="132"/>
    </location>
</feature>
<feature type="compositionally biased region" description="Polar residues" evidence="6">
    <location>
        <begin position="15"/>
        <end position="29"/>
    </location>
</feature>
<dbReference type="InterPro" id="IPR011598">
    <property type="entry name" value="bHLH_dom"/>
</dbReference>
<evidence type="ECO:0000256" key="4">
    <source>
        <dbReference type="ARBA" id="ARBA00023163"/>
    </source>
</evidence>
<dbReference type="FunFam" id="4.10.280.10:FF:000010">
    <property type="entry name" value="Scleraxis bHLH transcription factor"/>
    <property type="match status" value="1"/>
</dbReference>
<dbReference type="Proteomes" id="UP001374579">
    <property type="component" value="Unassembled WGS sequence"/>
</dbReference>
<dbReference type="GO" id="GO:0032502">
    <property type="term" value="P:developmental process"/>
    <property type="evidence" value="ECO:0007669"/>
    <property type="project" value="TreeGrafter"/>
</dbReference>
<organism evidence="8 9">
    <name type="scientific">Littorina saxatilis</name>
    <dbReference type="NCBI Taxonomy" id="31220"/>
    <lineage>
        <taxon>Eukaryota</taxon>
        <taxon>Metazoa</taxon>
        <taxon>Spiralia</taxon>
        <taxon>Lophotrochozoa</taxon>
        <taxon>Mollusca</taxon>
        <taxon>Gastropoda</taxon>
        <taxon>Caenogastropoda</taxon>
        <taxon>Littorinimorpha</taxon>
        <taxon>Littorinoidea</taxon>
        <taxon>Littorinidae</taxon>
        <taxon>Littorina</taxon>
    </lineage>
</organism>
<gene>
    <name evidence="8" type="ORF">V1264_013204</name>
</gene>
<evidence type="ECO:0000313" key="9">
    <source>
        <dbReference type="Proteomes" id="UP001374579"/>
    </source>
</evidence>
<keyword evidence="4" id="KW-0804">Transcription</keyword>
<feature type="region of interest" description="Disordered" evidence="6">
    <location>
        <begin position="1"/>
        <end position="29"/>
    </location>
</feature>
<dbReference type="AlphaFoldDB" id="A0AAN9GIH0"/>
<feature type="compositionally biased region" description="Pro residues" evidence="6">
    <location>
        <begin position="174"/>
        <end position="184"/>
    </location>
</feature>
<keyword evidence="9" id="KW-1185">Reference proteome</keyword>
<keyword evidence="3" id="KW-0238">DNA-binding</keyword>
<evidence type="ECO:0000313" key="8">
    <source>
        <dbReference type="EMBL" id="KAK7109099.1"/>
    </source>
</evidence>
<feature type="region of interest" description="Disordered" evidence="6">
    <location>
        <begin position="121"/>
        <end position="237"/>
    </location>
</feature>
<keyword evidence="2" id="KW-0805">Transcription regulation</keyword>
<dbReference type="Gene3D" id="4.10.280.10">
    <property type="entry name" value="Helix-loop-helix DNA-binding domain"/>
    <property type="match status" value="1"/>
</dbReference>
<dbReference type="GO" id="GO:0046983">
    <property type="term" value="F:protein dimerization activity"/>
    <property type="evidence" value="ECO:0007669"/>
    <property type="project" value="InterPro"/>
</dbReference>
<dbReference type="CDD" id="cd11465">
    <property type="entry name" value="bHLH_TS_scleraxis_like"/>
    <property type="match status" value="1"/>
</dbReference>
<name>A0AAN9GIH0_9CAEN</name>
<dbReference type="GO" id="GO:0005634">
    <property type="term" value="C:nucleus"/>
    <property type="evidence" value="ECO:0007669"/>
    <property type="project" value="UniProtKB-SubCell"/>
</dbReference>
<accession>A0AAN9GIH0</accession>
<dbReference type="GO" id="GO:0000977">
    <property type="term" value="F:RNA polymerase II transcription regulatory region sequence-specific DNA binding"/>
    <property type="evidence" value="ECO:0007669"/>
    <property type="project" value="TreeGrafter"/>
</dbReference>
<evidence type="ECO:0000256" key="1">
    <source>
        <dbReference type="ARBA" id="ARBA00004123"/>
    </source>
</evidence>
<comment type="subcellular location">
    <subcellularLocation>
        <location evidence="1">Nucleus</location>
    </subcellularLocation>
</comment>
<evidence type="ECO:0000256" key="3">
    <source>
        <dbReference type="ARBA" id="ARBA00023125"/>
    </source>
</evidence>
<sequence length="343" mass="36604">MGDGKRKGGGHSGRNASSSPEQCSAVTTVHHTKRAKLSEVYNGGSVFYERTNTINGNFDGVDGSVNCGGGTYNAPVLTDLSSSDYRPEHGHVPTSVSTSVIPSFLVGGVTSVSVASSVSSLQPQQQQQQQQTSRKKKQNKNAAAASTKLSATTSPRDAHPSFLSHPPALYSDCSPPPLHLPPPLLASTTTTTSTMMERGRSPDHNSNGSSNGSVIQYDAHGNPKPRNSANARERDRTHSVNSAFITLRTLIPTEPADRKLSKIETLRLAASYIAHLSTVLMVGAEGVDQPCIKHQAMLRGPGSESMPKPVCTFCLSASRHKPIRPESCMFKDVRHAMPIGARR</sequence>
<dbReference type="SUPFAM" id="SSF47459">
    <property type="entry name" value="HLH, helix-loop-helix DNA-binding domain"/>
    <property type="match status" value="1"/>
</dbReference>
<feature type="domain" description="BHLH" evidence="7">
    <location>
        <begin position="224"/>
        <end position="276"/>
    </location>
</feature>
<evidence type="ECO:0000256" key="5">
    <source>
        <dbReference type="ARBA" id="ARBA00023242"/>
    </source>
</evidence>
<proteinExistence type="predicted"/>
<keyword evidence="5" id="KW-0539">Nucleus</keyword>
<evidence type="ECO:0000259" key="7">
    <source>
        <dbReference type="PROSITE" id="PS50888"/>
    </source>
</evidence>
<reference evidence="8 9" key="1">
    <citation type="submission" date="2024-02" db="EMBL/GenBank/DDBJ databases">
        <title>Chromosome-scale genome assembly of the rough periwinkle Littorina saxatilis.</title>
        <authorList>
            <person name="De Jode A."/>
            <person name="Faria R."/>
            <person name="Formenti G."/>
            <person name="Sims Y."/>
            <person name="Smith T.P."/>
            <person name="Tracey A."/>
            <person name="Wood J.M.D."/>
            <person name="Zagrodzka Z.B."/>
            <person name="Johannesson K."/>
            <person name="Butlin R.K."/>
            <person name="Leder E.H."/>
        </authorList>
    </citation>
    <scope>NUCLEOTIDE SEQUENCE [LARGE SCALE GENOMIC DNA]</scope>
    <source>
        <strain evidence="8">Snail1</strain>
        <tissue evidence="8">Muscle</tissue>
    </source>
</reference>
<dbReference type="GO" id="GO:0000981">
    <property type="term" value="F:DNA-binding transcription factor activity, RNA polymerase II-specific"/>
    <property type="evidence" value="ECO:0007669"/>
    <property type="project" value="TreeGrafter"/>
</dbReference>
<dbReference type="InterPro" id="IPR050283">
    <property type="entry name" value="E-box_TF_Regulators"/>
</dbReference>
<dbReference type="EMBL" id="JBAMIC010000003">
    <property type="protein sequence ID" value="KAK7109099.1"/>
    <property type="molecule type" value="Genomic_DNA"/>
</dbReference>
<dbReference type="PROSITE" id="PS50888">
    <property type="entry name" value="BHLH"/>
    <property type="match status" value="1"/>
</dbReference>
<dbReference type="InterPro" id="IPR036638">
    <property type="entry name" value="HLH_DNA-bd_sf"/>
</dbReference>
<dbReference type="Pfam" id="PF00010">
    <property type="entry name" value="HLH"/>
    <property type="match status" value="1"/>
</dbReference>
<dbReference type="SMART" id="SM00353">
    <property type="entry name" value="HLH"/>
    <property type="match status" value="1"/>
</dbReference>
<feature type="compositionally biased region" description="Low complexity" evidence="6">
    <location>
        <begin position="140"/>
        <end position="154"/>
    </location>
</feature>
<protein>
    <recommendedName>
        <fullName evidence="7">BHLH domain-containing protein</fullName>
    </recommendedName>
</protein>
<comment type="caution">
    <text evidence="8">The sequence shown here is derived from an EMBL/GenBank/DDBJ whole genome shotgun (WGS) entry which is preliminary data.</text>
</comment>
<feature type="compositionally biased region" description="Polar residues" evidence="6">
    <location>
        <begin position="204"/>
        <end position="214"/>
    </location>
</feature>
<evidence type="ECO:0000256" key="2">
    <source>
        <dbReference type="ARBA" id="ARBA00023015"/>
    </source>
</evidence>
<evidence type="ECO:0000256" key="6">
    <source>
        <dbReference type="SAM" id="MobiDB-lite"/>
    </source>
</evidence>
<feature type="compositionally biased region" description="Low complexity" evidence="6">
    <location>
        <begin position="185"/>
        <end position="194"/>
    </location>
</feature>
<dbReference type="PANTHER" id="PTHR23349:SF42">
    <property type="entry name" value="BHLH DOMAIN-CONTAINING PROTEIN"/>
    <property type="match status" value="1"/>
</dbReference>